<dbReference type="Pfam" id="PF04296">
    <property type="entry name" value="YlxR"/>
    <property type="match status" value="1"/>
</dbReference>
<reference evidence="3" key="1">
    <citation type="submission" date="2019-09" db="EMBL/GenBank/DDBJ databases">
        <title>Antimicrobial potential of Antarctic Bacteria.</title>
        <authorList>
            <person name="Benaud N."/>
            <person name="Edwards R.J."/>
            <person name="Ferrari B.C."/>
        </authorList>
    </citation>
    <scope>NUCLEOTIDE SEQUENCE [LARGE SCALE GENOMIC DNA]</scope>
    <source>
        <strain evidence="3">INR9</strain>
    </source>
</reference>
<gene>
    <name evidence="2" type="ORF">F1C12_06380</name>
</gene>
<dbReference type="InterPro" id="IPR035931">
    <property type="entry name" value="YlxR-like_sf"/>
</dbReference>
<sequence>MEAVRTCVGCRSRAPRSSLLRVVLRNSELVADPSATLPGRGAWLHPVDECLDLALQRKAFGRALRADGALDPTAVRAALRPRMALREQAEEAVTSHE</sequence>
<evidence type="ECO:0000259" key="1">
    <source>
        <dbReference type="Pfam" id="PF04296"/>
    </source>
</evidence>
<evidence type="ECO:0000313" key="3">
    <source>
        <dbReference type="Proteomes" id="UP000515511"/>
    </source>
</evidence>
<dbReference type="Proteomes" id="UP000515511">
    <property type="component" value="Chromosome"/>
</dbReference>
<evidence type="ECO:0000313" key="2">
    <source>
        <dbReference type="EMBL" id="QNE34785.1"/>
    </source>
</evidence>
<dbReference type="PANTHER" id="PTHR34215:SF1">
    <property type="entry name" value="YLXR DOMAIN-CONTAINING PROTEIN"/>
    <property type="match status" value="1"/>
</dbReference>
<accession>A0A7G6Y8H0</accession>
<dbReference type="EMBL" id="CP043641">
    <property type="protein sequence ID" value="QNE34785.1"/>
    <property type="molecule type" value="Genomic_DNA"/>
</dbReference>
<proteinExistence type="predicted"/>
<name>A0A7G6Y8H0_9MICO</name>
<protein>
    <submittedName>
        <fullName evidence="2">YlxR family protein</fullName>
    </submittedName>
</protein>
<dbReference type="Gene3D" id="3.30.1230.10">
    <property type="entry name" value="YlxR-like"/>
    <property type="match status" value="1"/>
</dbReference>
<dbReference type="KEGG" id="lse:F1C12_06380"/>
<dbReference type="SUPFAM" id="SSF64376">
    <property type="entry name" value="YlxR-like"/>
    <property type="match status" value="1"/>
</dbReference>
<feature type="domain" description="YlxR" evidence="1">
    <location>
        <begin position="5"/>
        <end position="67"/>
    </location>
</feature>
<dbReference type="PANTHER" id="PTHR34215">
    <property type="entry name" value="BLL0784 PROTEIN"/>
    <property type="match status" value="1"/>
</dbReference>
<dbReference type="InterPro" id="IPR007393">
    <property type="entry name" value="YlxR_dom"/>
</dbReference>
<organism evidence="2 3">
    <name type="scientific">Leifsonia shinshuensis</name>
    <dbReference type="NCBI Taxonomy" id="150026"/>
    <lineage>
        <taxon>Bacteria</taxon>
        <taxon>Bacillati</taxon>
        <taxon>Actinomycetota</taxon>
        <taxon>Actinomycetes</taxon>
        <taxon>Micrococcales</taxon>
        <taxon>Microbacteriaceae</taxon>
        <taxon>Leifsonia</taxon>
    </lineage>
</organism>
<dbReference type="AlphaFoldDB" id="A0A7G6Y8H0"/>
<dbReference type="InterPro" id="IPR037465">
    <property type="entry name" value="YlxR"/>
</dbReference>